<comment type="caution">
    <text evidence="1">The sequence shown here is derived from an EMBL/GenBank/DDBJ whole genome shotgun (WGS) entry which is preliminary data.</text>
</comment>
<accession>A0A2N0NGB7</accession>
<reference evidence="1 2" key="2">
    <citation type="submission" date="2017-09" db="EMBL/GenBank/DDBJ databases">
        <title>Extensive intraspecific genome diversity in a model arbuscular mycorrhizal fungus.</title>
        <authorList>
            <person name="Chen E.C."/>
            <person name="Morin E."/>
            <person name="Beaudet D."/>
            <person name="Noel J."/>
            <person name="Ndikumana S."/>
            <person name="Charron P."/>
            <person name="St-Onge C."/>
            <person name="Giorgi J."/>
            <person name="Grigoriev I.V."/>
            <person name="Roux C."/>
            <person name="Martin F.M."/>
            <person name="Corradi N."/>
        </authorList>
    </citation>
    <scope>NUCLEOTIDE SEQUENCE [LARGE SCALE GENOMIC DNA]</scope>
    <source>
        <strain evidence="1 2">A5</strain>
    </source>
</reference>
<protein>
    <submittedName>
        <fullName evidence="1">Uncharacterized protein</fullName>
    </submittedName>
</protein>
<gene>
    <name evidence="1" type="ORF">RhiirA5_440755</name>
</gene>
<evidence type="ECO:0000313" key="2">
    <source>
        <dbReference type="Proteomes" id="UP000232722"/>
    </source>
</evidence>
<dbReference type="Proteomes" id="UP000232722">
    <property type="component" value="Unassembled WGS sequence"/>
</dbReference>
<dbReference type="EMBL" id="LLXJ01007596">
    <property type="protein sequence ID" value="PKB93631.1"/>
    <property type="molecule type" value="Genomic_DNA"/>
</dbReference>
<proteinExistence type="predicted"/>
<name>A0A2N0NGB7_9GLOM</name>
<organism evidence="1 2">
    <name type="scientific">Rhizophagus irregularis</name>
    <dbReference type="NCBI Taxonomy" id="588596"/>
    <lineage>
        <taxon>Eukaryota</taxon>
        <taxon>Fungi</taxon>
        <taxon>Fungi incertae sedis</taxon>
        <taxon>Mucoromycota</taxon>
        <taxon>Glomeromycotina</taxon>
        <taxon>Glomeromycetes</taxon>
        <taxon>Glomerales</taxon>
        <taxon>Glomeraceae</taxon>
        <taxon>Rhizophagus</taxon>
    </lineage>
</organism>
<sequence>MNPIGIGYNEFHREISSNLGTRIPIFQREIVPIWIPESQCFEGNRFQFEYWNPKV</sequence>
<dbReference type="AlphaFoldDB" id="A0A2N0NGB7"/>
<evidence type="ECO:0000313" key="1">
    <source>
        <dbReference type="EMBL" id="PKB93631.1"/>
    </source>
</evidence>
<reference evidence="1 2" key="1">
    <citation type="submission" date="2016-04" db="EMBL/GenBank/DDBJ databases">
        <title>Genome analyses suggest a sexual origin of heterokaryosis in a supposedly ancient asexual fungus.</title>
        <authorList>
            <person name="Ropars J."/>
            <person name="Sedzielewska K."/>
            <person name="Noel J."/>
            <person name="Charron P."/>
            <person name="Farinelli L."/>
            <person name="Marton T."/>
            <person name="Kruger M."/>
            <person name="Pelin A."/>
            <person name="Brachmann A."/>
            <person name="Corradi N."/>
        </authorList>
    </citation>
    <scope>NUCLEOTIDE SEQUENCE [LARGE SCALE GENOMIC DNA]</scope>
    <source>
        <strain evidence="1 2">A5</strain>
    </source>
</reference>